<protein>
    <submittedName>
        <fullName evidence="1">Uncharacterized protein</fullName>
    </submittedName>
</protein>
<evidence type="ECO:0000313" key="2">
    <source>
        <dbReference type="Proteomes" id="UP000240883"/>
    </source>
</evidence>
<gene>
    <name evidence="1" type="ORF">BS50DRAFT_480951</name>
</gene>
<reference evidence="1 2" key="1">
    <citation type="journal article" date="2018" name="Front. Microbiol.">
        <title>Genome-Wide Analysis of Corynespora cassiicola Leaf Fall Disease Putative Effectors.</title>
        <authorList>
            <person name="Lopez D."/>
            <person name="Ribeiro S."/>
            <person name="Label P."/>
            <person name="Fumanal B."/>
            <person name="Venisse J.S."/>
            <person name="Kohler A."/>
            <person name="de Oliveira R.R."/>
            <person name="Labutti K."/>
            <person name="Lipzen A."/>
            <person name="Lail K."/>
            <person name="Bauer D."/>
            <person name="Ohm R.A."/>
            <person name="Barry K.W."/>
            <person name="Spatafora J."/>
            <person name="Grigoriev I.V."/>
            <person name="Martin F.M."/>
            <person name="Pujade-Renaud V."/>
        </authorList>
    </citation>
    <scope>NUCLEOTIDE SEQUENCE [LARGE SCALE GENOMIC DNA]</scope>
    <source>
        <strain evidence="1 2">Philippines</strain>
    </source>
</reference>
<dbReference type="EMBL" id="KZ678128">
    <property type="protein sequence ID" value="PSN74878.1"/>
    <property type="molecule type" value="Genomic_DNA"/>
</dbReference>
<keyword evidence="2" id="KW-1185">Reference proteome</keyword>
<dbReference type="AlphaFoldDB" id="A0A2T2PBY1"/>
<accession>A0A2T2PBY1</accession>
<sequence>ELEYKHRHTFIGTASLEDFLGLLEIPSKHNTNKNSVAKAFVKLSSKEQLLACEASLAPEGWEFVHRTTTDMGSNYGNYILQERVKLGSISLKAFLELIMWDGDDADVLVVISAFQVTSMMDCKIEQSGGKAKHFRSWLAQSHSNSDIN</sequence>
<name>A0A2T2PBY1_CORCC</name>
<evidence type="ECO:0000313" key="1">
    <source>
        <dbReference type="EMBL" id="PSN74878.1"/>
    </source>
</evidence>
<dbReference type="Proteomes" id="UP000240883">
    <property type="component" value="Unassembled WGS sequence"/>
</dbReference>
<organism evidence="1 2">
    <name type="scientific">Corynespora cassiicola Philippines</name>
    <dbReference type="NCBI Taxonomy" id="1448308"/>
    <lineage>
        <taxon>Eukaryota</taxon>
        <taxon>Fungi</taxon>
        <taxon>Dikarya</taxon>
        <taxon>Ascomycota</taxon>
        <taxon>Pezizomycotina</taxon>
        <taxon>Dothideomycetes</taxon>
        <taxon>Pleosporomycetidae</taxon>
        <taxon>Pleosporales</taxon>
        <taxon>Corynesporascaceae</taxon>
        <taxon>Corynespora</taxon>
    </lineage>
</organism>
<feature type="non-terminal residue" evidence="1">
    <location>
        <position position="1"/>
    </location>
</feature>
<proteinExistence type="predicted"/>
<dbReference type="OrthoDB" id="3786670at2759"/>